<gene>
    <name evidence="1" type="ORF">AOQ71_20960</name>
</gene>
<name>A0A0R3DHG4_9BRAD</name>
<dbReference type="STRING" id="989370.AOQ71_20960"/>
<evidence type="ECO:0000313" key="1">
    <source>
        <dbReference type="EMBL" id="KRQ09328.1"/>
    </source>
</evidence>
<proteinExistence type="predicted"/>
<comment type="caution">
    <text evidence="1">The sequence shown here is derived from an EMBL/GenBank/DDBJ whole genome shotgun (WGS) entry which is preliminary data.</text>
</comment>
<evidence type="ECO:0000313" key="2">
    <source>
        <dbReference type="Proteomes" id="UP000051936"/>
    </source>
</evidence>
<organism evidence="1 2">
    <name type="scientific">Bradyrhizobium manausense</name>
    <dbReference type="NCBI Taxonomy" id="989370"/>
    <lineage>
        <taxon>Bacteria</taxon>
        <taxon>Pseudomonadati</taxon>
        <taxon>Pseudomonadota</taxon>
        <taxon>Alphaproteobacteria</taxon>
        <taxon>Hyphomicrobiales</taxon>
        <taxon>Nitrobacteraceae</taxon>
        <taxon>Bradyrhizobium</taxon>
    </lineage>
</organism>
<dbReference type="OrthoDB" id="8246578at2"/>
<dbReference type="EMBL" id="LJYG01000089">
    <property type="protein sequence ID" value="KRQ09328.1"/>
    <property type="molecule type" value="Genomic_DNA"/>
</dbReference>
<dbReference type="RefSeq" id="WP_057750256.1">
    <property type="nucleotide sequence ID" value="NZ_LJYG01000089.1"/>
</dbReference>
<dbReference type="AlphaFoldDB" id="A0A0R3DHG4"/>
<keyword evidence="2" id="KW-1185">Reference proteome</keyword>
<reference evidence="1 2" key="1">
    <citation type="submission" date="2015-09" db="EMBL/GenBank/DDBJ databases">
        <title>Draft Genome Sequence of Bradyrhizobium manausense Strain BR 3351T, a Novel Symbiotic Nitrogen-Fixing Alphaproteobacterium Isolated from Brazilian Amazon Rain Forest.</title>
        <authorList>
            <person name="De Araujo J.L."/>
            <person name="Zilli J.E."/>
        </authorList>
    </citation>
    <scope>NUCLEOTIDE SEQUENCE [LARGE SCALE GENOMIC DNA]</scope>
    <source>
        <strain evidence="1 2">BR3351</strain>
    </source>
</reference>
<protein>
    <submittedName>
        <fullName evidence="1">Uncharacterized protein</fullName>
    </submittedName>
</protein>
<accession>A0A0R3DHG4</accession>
<sequence>MTFEEARQLFIDRRNEALVKHGNYLLLDKGMSVDDAAFRESMLRYAGDLEEWRMWATQEVAIRAFGATTAQSTERH</sequence>
<dbReference type="Proteomes" id="UP000051936">
    <property type="component" value="Unassembled WGS sequence"/>
</dbReference>